<keyword evidence="11 18" id="KW-0472">Membrane</keyword>
<comment type="catalytic activity">
    <reaction evidence="12 18">
        <text>a quinone + succinate = fumarate + a quinol</text>
        <dbReference type="Rhea" id="RHEA:40523"/>
        <dbReference type="ChEBI" id="CHEBI:24646"/>
        <dbReference type="ChEBI" id="CHEBI:29806"/>
        <dbReference type="ChEBI" id="CHEBI:30031"/>
        <dbReference type="ChEBI" id="CHEBI:132124"/>
        <dbReference type="EC" id="1.3.5.1"/>
    </reaction>
</comment>
<accession>A0A402DPW0</accession>
<evidence type="ECO:0000256" key="1">
    <source>
        <dbReference type="ARBA" id="ARBA00004170"/>
    </source>
</evidence>
<evidence type="ECO:0000256" key="11">
    <source>
        <dbReference type="ARBA" id="ARBA00023136"/>
    </source>
</evidence>
<dbReference type="PROSITE" id="PS00504">
    <property type="entry name" value="FRD_SDH_FAD_BINDING"/>
    <property type="match status" value="1"/>
</dbReference>
<dbReference type="InterPro" id="IPR014006">
    <property type="entry name" value="Succ_Dhase_FrdA_Gneg"/>
</dbReference>
<feature type="binding site" evidence="15">
    <location>
        <position position="361"/>
    </location>
    <ligand>
        <name>substrate</name>
    </ligand>
</feature>
<feature type="modified residue" description="Tele-8alpha-FAD histidine" evidence="17">
    <location>
        <position position="42"/>
    </location>
</feature>
<keyword evidence="22" id="KW-1185">Reference proteome</keyword>
<dbReference type="PANTHER" id="PTHR11632">
    <property type="entry name" value="SUCCINATE DEHYDROGENASE 2 FLAVOPROTEIN SUBUNIT"/>
    <property type="match status" value="1"/>
</dbReference>
<dbReference type="OrthoDB" id="9805351at2"/>
<gene>
    <name evidence="21" type="ORF">CBZ_12100</name>
</gene>
<feature type="domain" description="FAD-dependent oxidoreductase 2 FAD-binding" evidence="19">
    <location>
        <begin position="7"/>
        <end position="408"/>
    </location>
</feature>
<keyword evidence="9 18" id="KW-0249">Electron transport</keyword>
<dbReference type="EMBL" id="BIMR01000077">
    <property type="protein sequence ID" value="GCE76154.1"/>
    <property type="molecule type" value="Genomic_DNA"/>
</dbReference>
<dbReference type="RefSeq" id="WP_130780756.1">
    <property type="nucleotide sequence ID" value="NZ_BIMR01000077.1"/>
</dbReference>
<feature type="binding site" evidence="16">
    <location>
        <begin position="407"/>
        <end position="408"/>
    </location>
    <ligand>
        <name>FAD</name>
        <dbReference type="ChEBI" id="CHEBI:57692"/>
    </ligand>
</feature>
<evidence type="ECO:0000256" key="2">
    <source>
        <dbReference type="ARBA" id="ARBA00004894"/>
    </source>
</evidence>
<dbReference type="InterPro" id="IPR027477">
    <property type="entry name" value="Succ_DH/fumarate_Rdtase_cat_sf"/>
</dbReference>
<feature type="domain" description="Fumarate reductase/succinate dehydrogenase flavoprotein-like C-terminal" evidence="20">
    <location>
        <begin position="462"/>
        <end position="616"/>
    </location>
</feature>
<keyword evidence="10 18" id="KW-0560">Oxidoreductase</keyword>
<dbReference type="PIRSF" id="PIRSF000171">
    <property type="entry name" value="SDHA_APRA_LASPO"/>
    <property type="match status" value="1"/>
</dbReference>
<dbReference type="GO" id="GO:0009061">
    <property type="term" value="P:anaerobic respiration"/>
    <property type="evidence" value="ECO:0007669"/>
    <property type="project" value="TreeGrafter"/>
</dbReference>
<keyword evidence="7 16" id="KW-0285">Flavoprotein</keyword>
<protein>
    <recommendedName>
        <fullName evidence="5 13">Succinate dehydrogenase flavoprotein subunit</fullName>
        <ecNumber evidence="4 18">1.3.5.1</ecNumber>
    </recommendedName>
</protein>
<feature type="binding site" evidence="16">
    <location>
        <position position="229"/>
    </location>
    <ligand>
        <name>FAD</name>
        <dbReference type="ChEBI" id="CHEBI:57692"/>
    </ligand>
</feature>
<dbReference type="NCBIfam" id="TIGR01812">
    <property type="entry name" value="sdhA_frdA_Gneg"/>
    <property type="match status" value="1"/>
</dbReference>
<evidence type="ECO:0000256" key="16">
    <source>
        <dbReference type="PIRSR" id="PIRSR611281-3"/>
    </source>
</evidence>
<dbReference type="InterPro" id="IPR003952">
    <property type="entry name" value="FRD_SDH_FAD_BS"/>
</dbReference>
<dbReference type="Proteomes" id="UP000289954">
    <property type="component" value="Unassembled WGS sequence"/>
</dbReference>
<dbReference type="InterPro" id="IPR037099">
    <property type="entry name" value="Fum_R/Succ_DH_flav-like_C_sf"/>
</dbReference>
<evidence type="ECO:0000256" key="6">
    <source>
        <dbReference type="ARBA" id="ARBA00022448"/>
    </source>
</evidence>
<dbReference type="InterPro" id="IPR015939">
    <property type="entry name" value="Fum_Rdtase/Succ_DH_flav-like_C"/>
</dbReference>
<name>A0A402DPW0_9CELL</name>
<dbReference type="EC" id="1.3.5.1" evidence="4 18"/>
<dbReference type="FunFam" id="1.20.58.100:FF:000001">
    <property type="entry name" value="Succinate dehydrogenase flavoprotein subunit (SdhA)"/>
    <property type="match status" value="1"/>
</dbReference>
<feature type="binding site" evidence="15">
    <location>
        <position position="402"/>
    </location>
    <ligand>
        <name>substrate</name>
    </ligand>
</feature>
<dbReference type="FunFam" id="3.90.700.10:FF:000001">
    <property type="entry name" value="Mitochondrial succinate dehydrogenase flavoprotein subunit"/>
    <property type="match status" value="1"/>
</dbReference>
<evidence type="ECO:0000256" key="13">
    <source>
        <dbReference type="NCBIfam" id="TIGR01816"/>
    </source>
</evidence>
<dbReference type="GO" id="GO:0009055">
    <property type="term" value="F:electron transfer activity"/>
    <property type="evidence" value="ECO:0007669"/>
    <property type="project" value="TreeGrafter"/>
</dbReference>
<evidence type="ECO:0000256" key="9">
    <source>
        <dbReference type="ARBA" id="ARBA00022982"/>
    </source>
</evidence>
<dbReference type="GO" id="GO:0006099">
    <property type="term" value="P:tricarboxylic acid cycle"/>
    <property type="evidence" value="ECO:0007669"/>
    <property type="project" value="UniProtKB-UniRule"/>
</dbReference>
<dbReference type="Gene3D" id="3.90.700.10">
    <property type="entry name" value="Succinate dehydrogenase/fumarate reductase flavoprotein, catalytic domain"/>
    <property type="match status" value="1"/>
</dbReference>
<dbReference type="NCBIfam" id="TIGR01816">
    <property type="entry name" value="sdhA_forward"/>
    <property type="match status" value="1"/>
</dbReference>
<evidence type="ECO:0000256" key="4">
    <source>
        <dbReference type="ARBA" id="ARBA00012792"/>
    </source>
</evidence>
<dbReference type="FunFam" id="3.50.50.60:FF:000016">
    <property type="entry name" value="Succinate dehydrogenase flavoprotein subunit"/>
    <property type="match status" value="1"/>
</dbReference>
<evidence type="ECO:0000256" key="12">
    <source>
        <dbReference type="ARBA" id="ARBA00049220"/>
    </source>
</evidence>
<dbReference type="GO" id="GO:0008177">
    <property type="term" value="F:succinate dehydrogenase (quinone) activity"/>
    <property type="evidence" value="ECO:0007669"/>
    <property type="project" value="UniProtKB-EC"/>
</dbReference>
<dbReference type="GO" id="GO:0005886">
    <property type="term" value="C:plasma membrane"/>
    <property type="evidence" value="ECO:0007669"/>
    <property type="project" value="TreeGrafter"/>
</dbReference>
<dbReference type="SUPFAM" id="SSF56425">
    <property type="entry name" value="Succinate dehydrogenase/fumarate reductase flavoprotein, catalytic domain"/>
    <property type="match status" value="1"/>
</dbReference>
<dbReference type="Pfam" id="PF02910">
    <property type="entry name" value="Succ_DH_flav_C"/>
    <property type="match status" value="1"/>
</dbReference>
<evidence type="ECO:0000256" key="10">
    <source>
        <dbReference type="ARBA" id="ARBA00023002"/>
    </source>
</evidence>
<evidence type="ECO:0000256" key="3">
    <source>
        <dbReference type="ARBA" id="ARBA00008040"/>
    </source>
</evidence>
<dbReference type="Gene3D" id="3.50.50.60">
    <property type="entry name" value="FAD/NAD(P)-binding domain"/>
    <property type="match status" value="1"/>
</dbReference>
<evidence type="ECO:0000256" key="17">
    <source>
        <dbReference type="PIRSR" id="PIRSR611281-4"/>
    </source>
</evidence>
<evidence type="ECO:0000256" key="14">
    <source>
        <dbReference type="PIRSR" id="PIRSR000171-1"/>
    </source>
</evidence>
<proteinExistence type="inferred from homology"/>
<keyword evidence="18" id="KW-0816">Tricarboxylic acid cycle</keyword>
<dbReference type="InterPro" id="IPR030664">
    <property type="entry name" value="SdhA/FrdA/AprA"/>
</dbReference>
<dbReference type="PANTHER" id="PTHR11632:SF51">
    <property type="entry name" value="SUCCINATE DEHYDROGENASE [UBIQUINONE] FLAVOPROTEIN SUBUNIT, MITOCHONDRIAL"/>
    <property type="match status" value="1"/>
</dbReference>
<sequence>MQTHQYDVVIVGAGGAGMRAALESSTRVRTAVISKLYPTRSHTGAAQGGMCAALANVEEDNWEWHTFDTVKGGDYLVDQDAAEVMAKEAIEAVLDLEKMGLPFNRTPEGKIDQRRFGGHTRNHGEAAVRRSCYAADRTGHMILQTLYQQCVKNEVEFFNEFYVLDLLVDHDLAAGHVPEGEEVNVSGVVAYELATGEIHVFQAKSVVLATGGAGKIFKTTSNAHTLTGDGMALAYRRGIPLEDMEFFQFHPTGLAGLGILLSEAARGEGGILRNSQGERFMERYAPTIKDLAPRDIVARSMANEVREGRGAGPNKDYVLLDLTHLEPAHIDAKLPDITEFARTYLGVEPYTEPVPVYPTAHYAMGGVPTNIAGEVLRNSTDVIRGLYAAGEVACVSVHGSNRLGTNSLLDINVFGKRAGISAAGYAAGAAWVELPEDPAVRVQAELEEIRTRADGERVADIRRALQETMDANAQVFRTDESLQQALADLKDLRKRFASVSVQDKSRTFNTDLLEAVELGFLLDIAETVVVGALNRKESRGGHFREDFPDRDDAGFMKHTMAYRRPLPAEGHRMWGGDTDGDHEGSFAHTTVFDDYQLVLGSKPVTVTRYQPMERKY</sequence>
<dbReference type="UniPathway" id="UPA00223">
    <property type="reaction ID" value="UER01005"/>
</dbReference>
<evidence type="ECO:0000313" key="21">
    <source>
        <dbReference type="EMBL" id="GCE76154.1"/>
    </source>
</evidence>
<feature type="binding site" evidence="16">
    <location>
        <position position="391"/>
    </location>
    <ligand>
        <name>FAD</name>
        <dbReference type="ChEBI" id="CHEBI:57692"/>
    </ligand>
</feature>
<comment type="cofactor">
    <cofactor evidence="16">
        <name>FAD</name>
        <dbReference type="ChEBI" id="CHEBI:57692"/>
    </cofactor>
    <text evidence="16">Flavinylated by SdhE, about 5% flavinylation occurs in the absence of SdhE.</text>
</comment>
<evidence type="ECO:0000256" key="18">
    <source>
        <dbReference type="RuleBase" id="RU362051"/>
    </source>
</evidence>
<feature type="binding site" evidence="15">
    <location>
        <position position="250"/>
    </location>
    <ligand>
        <name>substrate</name>
    </ligand>
</feature>
<dbReference type="GO" id="GO:0033765">
    <property type="term" value="F:steroid dehydrogenase activity, acting on the CH-CH group of donors"/>
    <property type="evidence" value="ECO:0007669"/>
    <property type="project" value="UniProtKB-ARBA"/>
</dbReference>
<evidence type="ECO:0000256" key="5">
    <source>
        <dbReference type="ARBA" id="ARBA00019965"/>
    </source>
</evidence>
<comment type="subcellular location">
    <subcellularLocation>
        <location evidence="1">Membrane</location>
        <topology evidence="1">Peripheral membrane protein</topology>
    </subcellularLocation>
</comment>
<feature type="binding site" evidence="16">
    <location>
        <begin position="12"/>
        <end position="17"/>
    </location>
    <ligand>
        <name>FAD</name>
        <dbReference type="ChEBI" id="CHEBI:57692"/>
    </ligand>
</feature>
<evidence type="ECO:0000259" key="19">
    <source>
        <dbReference type="Pfam" id="PF00890"/>
    </source>
</evidence>
<dbReference type="InterPro" id="IPR003953">
    <property type="entry name" value="FAD-dep_OxRdtase_2_FAD-bd"/>
</dbReference>
<dbReference type="AlphaFoldDB" id="A0A402DPW0"/>
<comment type="similarity">
    <text evidence="3 18">Belongs to the FAD-dependent oxidoreductase 2 family. FRD/SDH subfamily.</text>
</comment>
<dbReference type="SUPFAM" id="SSF51905">
    <property type="entry name" value="FAD/NAD(P)-binding domain"/>
    <property type="match status" value="1"/>
</dbReference>
<dbReference type="InterPro" id="IPR011281">
    <property type="entry name" value="Succ_DH_flav_su_fwd"/>
</dbReference>
<keyword evidence="8 16" id="KW-0274">FAD</keyword>
<dbReference type="GO" id="GO:0022900">
    <property type="term" value="P:electron transport chain"/>
    <property type="evidence" value="ECO:0007669"/>
    <property type="project" value="UniProtKB-UniRule"/>
</dbReference>
<dbReference type="GO" id="GO:0050660">
    <property type="term" value="F:flavin adenine dinucleotide binding"/>
    <property type="evidence" value="ECO:0007669"/>
    <property type="project" value="UniProtKB-UniRule"/>
</dbReference>
<dbReference type="SUPFAM" id="SSF46977">
    <property type="entry name" value="Succinate dehydrogenase/fumarate reductase flavoprotein C-terminal domain"/>
    <property type="match status" value="1"/>
</dbReference>
<dbReference type="InterPro" id="IPR036188">
    <property type="entry name" value="FAD/NAD-bd_sf"/>
</dbReference>
<feature type="binding site" evidence="16">
    <location>
        <begin position="34"/>
        <end position="49"/>
    </location>
    <ligand>
        <name>FAD</name>
        <dbReference type="ChEBI" id="CHEBI:57692"/>
    </ligand>
</feature>
<feature type="binding site" evidence="15">
    <location>
        <position position="262"/>
    </location>
    <ligand>
        <name>substrate</name>
    </ligand>
</feature>
<comment type="caution">
    <text evidence="21">The sequence shown here is derived from an EMBL/GenBank/DDBJ whole genome shotgun (WGS) entry which is preliminary data.</text>
</comment>
<evidence type="ECO:0000256" key="8">
    <source>
        <dbReference type="ARBA" id="ARBA00022827"/>
    </source>
</evidence>
<dbReference type="Gene3D" id="1.20.58.100">
    <property type="entry name" value="Fumarate reductase/succinate dehydrogenase flavoprotein-like, C-terminal domain"/>
    <property type="match status" value="1"/>
</dbReference>
<keyword evidence="6 18" id="KW-0813">Transport</keyword>
<feature type="active site" description="Proton acceptor" evidence="14">
    <location>
        <position position="294"/>
    </location>
</feature>
<evidence type="ECO:0000256" key="7">
    <source>
        <dbReference type="ARBA" id="ARBA00022630"/>
    </source>
</evidence>
<evidence type="ECO:0000259" key="20">
    <source>
        <dbReference type="Pfam" id="PF02910"/>
    </source>
</evidence>
<evidence type="ECO:0000256" key="15">
    <source>
        <dbReference type="PIRSR" id="PIRSR611281-2"/>
    </source>
</evidence>
<comment type="pathway">
    <text evidence="2 18">Carbohydrate metabolism; tricarboxylic acid cycle; fumarate from succinate (bacterial route): step 1/1.</text>
</comment>
<dbReference type="Pfam" id="PF00890">
    <property type="entry name" value="FAD_binding_2"/>
    <property type="match status" value="1"/>
</dbReference>
<organism evidence="21 22">
    <name type="scientific">Cellulomonas biazotea</name>
    <dbReference type="NCBI Taxonomy" id="1709"/>
    <lineage>
        <taxon>Bacteria</taxon>
        <taxon>Bacillati</taxon>
        <taxon>Actinomycetota</taxon>
        <taxon>Actinomycetes</taxon>
        <taxon>Micrococcales</taxon>
        <taxon>Cellulomonadaceae</taxon>
        <taxon>Cellulomonas</taxon>
    </lineage>
</organism>
<reference evidence="21 22" key="1">
    <citation type="submission" date="2019-01" db="EMBL/GenBank/DDBJ databases">
        <title>Draft genome sequence of Cellulomonas takizawaensis strain TKZ-21.</title>
        <authorList>
            <person name="Yamamura H."/>
            <person name="Hayashi T."/>
            <person name="Hamada M."/>
            <person name="Serisawa Y."/>
            <person name="Matsuyama K."/>
            <person name="Nakagawa Y."/>
            <person name="Otoguro M."/>
            <person name="Yanagida F."/>
            <person name="Hayakawa M."/>
        </authorList>
    </citation>
    <scope>NUCLEOTIDE SEQUENCE [LARGE SCALE GENOMIC DNA]</scope>
    <source>
        <strain evidence="21 22">NBRC12680</strain>
    </source>
</reference>
<evidence type="ECO:0000313" key="22">
    <source>
        <dbReference type="Proteomes" id="UP000289954"/>
    </source>
</evidence>